<dbReference type="RefSeq" id="WP_095506784.1">
    <property type="nucleotide sequence ID" value="NZ_BSNC01000012.1"/>
</dbReference>
<proteinExistence type="predicted"/>
<evidence type="ECO:0000313" key="1">
    <source>
        <dbReference type="EMBL" id="GLP97857.1"/>
    </source>
</evidence>
<evidence type="ECO:0000313" key="2">
    <source>
        <dbReference type="Proteomes" id="UP001161422"/>
    </source>
</evidence>
<sequence>MTQENTPSIENAEQEAQWAREQFQKANRFLAEKGIVPDTVKVDESRFLAPLVAVWKLKASAPKGDYWVISGDVPTDCVEVKAAQDAREAMRYFSLQWQLKAQNLVDSGAVKDPTQAQFAQLLVSRAQGLYELYEDEKVWTNETA</sequence>
<dbReference type="EMBL" id="BSNC01000012">
    <property type="protein sequence ID" value="GLP97857.1"/>
    <property type="molecule type" value="Genomic_DNA"/>
</dbReference>
<dbReference type="Pfam" id="PF16108">
    <property type="entry name" value="DUF4826"/>
    <property type="match status" value="1"/>
</dbReference>
<reference evidence="1" key="2">
    <citation type="submission" date="2023-01" db="EMBL/GenBank/DDBJ databases">
        <title>Draft genome sequence of Paraferrimonas sedimenticola strain NBRC 101628.</title>
        <authorList>
            <person name="Sun Q."/>
            <person name="Mori K."/>
        </authorList>
    </citation>
    <scope>NUCLEOTIDE SEQUENCE</scope>
    <source>
        <strain evidence="1">NBRC 101628</strain>
    </source>
</reference>
<reference evidence="1" key="1">
    <citation type="journal article" date="2014" name="Int. J. Syst. Evol. Microbiol.">
        <title>Complete genome sequence of Corynebacterium casei LMG S-19264T (=DSM 44701T), isolated from a smear-ripened cheese.</title>
        <authorList>
            <consortium name="US DOE Joint Genome Institute (JGI-PGF)"/>
            <person name="Walter F."/>
            <person name="Albersmeier A."/>
            <person name="Kalinowski J."/>
            <person name="Ruckert C."/>
        </authorList>
    </citation>
    <scope>NUCLEOTIDE SEQUENCE</scope>
    <source>
        <strain evidence="1">NBRC 101628</strain>
    </source>
</reference>
<dbReference type="InterPro" id="IPR032251">
    <property type="entry name" value="DUF4826"/>
</dbReference>
<dbReference type="Proteomes" id="UP001161422">
    <property type="component" value="Unassembled WGS sequence"/>
</dbReference>
<dbReference type="AlphaFoldDB" id="A0AA37W2I9"/>
<comment type="caution">
    <text evidence="1">The sequence shown here is derived from an EMBL/GenBank/DDBJ whole genome shotgun (WGS) entry which is preliminary data.</text>
</comment>
<gene>
    <name evidence="1" type="ORF">GCM10007895_31640</name>
</gene>
<keyword evidence="2" id="KW-1185">Reference proteome</keyword>
<protein>
    <submittedName>
        <fullName evidence="1">DUF4826 domain-containing protein</fullName>
    </submittedName>
</protein>
<name>A0AA37W2I9_9GAMM</name>
<organism evidence="1 2">
    <name type="scientific">Paraferrimonas sedimenticola</name>
    <dbReference type="NCBI Taxonomy" id="375674"/>
    <lineage>
        <taxon>Bacteria</taxon>
        <taxon>Pseudomonadati</taxon>
        <taxon>Pseudomonadota</taxon>
        <taxon>Gammaproteobacteria</taxon>
        <taxon>Alteromonadales</taxon>
        <taxon>Ferrimonadaceae</taxon>
        <taxon>Paraferrimonas</taxon>
    </lineage>
</organism>
<accession>A0AA37W2I9</accession>